<dbReference type="Gene3D" id="6.10.250.3110">
    <property type="match status" value="1"/>
</dbReference>
<proteinExistence type="predicted"/>
<dbReference type="RefSeq" id="XP_014146681.1">
    <property type="nucleotide sequence ID" value="XM_014291206.1"/>
</dbReference>
<gene>
    <name evidence="2" type="ORF">SARC_14661</name>
</gene>
<dbReference type="Proteomes" id="UP000054560">
    <property type="component" value="Unassembled WGS sequence"/>
</dbReference>
<dbReference type="GeneID" id="25915165"/>
<evidence type="ECO:0000313" key="2">
    <source>
        <dbReference type="EMBL" id="KNC72779.1"/>
    </source>
</evidence>
<evidence type="ECO:0000256" key="1">
    <source>
        <dbReference type="SAM" id="Coils"/>
    </source>
</evidence>
<reference evidence="2 3" key="1">
    <citation type="submission" date="2011-02" db="EMBL/GenBank/DDBJ databases">
        <title>The Genome Sequence of Sphaeroforma arctica JP610.</title>
        <authorList>
            <consortium name="The Broad Institute Genome Sequencing Platform"/>
            <person name="Russ C."/>
            <person name="Cuomo C."/>
            <person name="Young S.K."/>
            <person name="Zeng Q."/>
            <person name="Gargeya S."/>
            <person name="Alvarado L."/>
            <person name="Berlin A."/>
            <person name="Chapman S.B."/>
            <person name="Chen Z."/>
            <person name="Freedman E."/>
            <person name="Gellesch M."/>
            <person name="Goldberg J."/>
            <person name="Griggs A."/>
            <person name="Gujja S."/>
            <person name="Heilman E."/>
            <person name="Heiman D."/>
            <person name="Howarth C."/>
            <person name="Mehta T."/>
            <person name="Neiman D."/>
            <person name="Pearson M."/>
            <person name="Roberts A."/>
            <person name="Saif S."/>
            <person name="Shea T."/>
            <person name="Shenoy N."/>
            <person name="Sisk P."/>
            <person name="Stolte C."/>
            <person name="Sykes S."/>
            <person name="White J."/>
            <person name="Yandava C."/>
            <person name="Burger G."/>
            <person name="Gray M.W."/>
            <person name="Holland P.W.H."/>
            <person name="King N."/>
            <person name="Lang F.B.F."/>
            <person name="Roger A.J."/>
            <person name="Ruiz-Trillo I."/>
            <person name="Haas B."/>
            <person name="Nusbaum C."/>
            <person name="Birren B."/>
        </authorList>
    </citation>
    <scope>NUCLEOTIDE SEQUENCE [LARGE SCALE GENOMIC DNA]</scope>
    <source>
        <strain evidence="2 3">JP610</strain>
    </source>
</reference>
<keyword evidence="1" id="KW-0175">Coiled coil</keyword>
<dbReference type="AlphaFoldDB" id="A0A0L0F7W4"/>
<feature type="coiled-coil region" evidence="1">
    <location>
        <begin position="58"/>
        <end position="92"/>
    </location>
</feature>
<dbReference type="EMBL" id="KQ246518">
    <property type="protein sequence ID" value="KNC72779.1"/>
    <property type="molecule type" value="Genomic_DNA"/>
</dbReference>
<protein>
    <submittedName>
        <fullName evidence="2">Uncharacterized protein</fullName>
    </submittedName>
</protein>
<organism evidence="2 3">
    <name type="scientific">Sphaeroforma arctica JP610</name>
    <dbReference type="NCBI Taxonomy" id="667725"/>
    <lineage>
        <taxon>Eukaryota</taxon>
        <taxon>Ichthyosporea</taxon>
        <taxon>Ichthyophonida</taxon>
        <taxon>Sphaeroforma</taxon>
    </lineage>
</organism>
<accession>A0A0L0F7W4</accession>
<sequence length="95" mass="11049">MEAELTQLRTEVKVLRDKTLNTSLNESFDDSALRDEMDSMRTEMDGMKQQMWAVEAKALESDNRLAEVTKENERLQSALDRVTSEYEMVRVNDCK</sequence>
<keyword evidence="3" id="KW-1185">Reference proteome</keyword>
<name>A0A0L0F7W4_9EUKA</name>
<evidence type="ECO:0000313" key="3">
    <source>
        <dbReference type="Proteomes" id="UP000054560"/>
    </source>
</evidence>